<dbReference type="Proteomes" id="UP000244527">
    <property type="component" value="Chromosome"/>
</dbReference>
<organism evidence="2 3">
    <name type="scientific">Flavobacterium faecale</name>
    <dbReference type="NCBI Taxonomy" id="1355330"/>
    <lineage>
        <taxon>Bacteria</taxon>
        <taxon>Pseudomonadati</taxon>
        <taxon>Bacteroidota</taxon>
        <taxon>Flavobacteriia</taxon>
        <taxon>Flavobacteriales</taxon>
        <taxon>Flavobacteriaceae</taxon>
        <taxon>Flavobacterium</taxon>
    </lineage>
</organism>
<dbReference type="AlphaFoldDB" id="A0A2S1LGC5"/>
<feature type="transmembrane region" description="Helical" evidence="1">
    <location>
        <begin position="187"/>
        <end position="208"/>
    </location>
</feature>
<feature type="transmembrane region" description="Helical" evidence="1">
    <location>
        <begin position="12"/>
        <end position="34"/>
    </location>
</feature>
<keyword evidence="1" id="KW-1133">Transmembrane helix</keyword>
<reference evidence="2 3" key="1">
    <citation type="submission" date="2017-04" db="EMBL/GenBank/DDBJ databases">
        <title>Compelte genome sequence of WV33.</title>
        <authorList>
            <person name="Lee P.C."/>
        </authorList>
    </citation>
    <scope>NUCLEOTIDE SEQUENCE [LARGE SCALE GENOMIC DNA]</scope>
    <source>
        <strain evidence="2 3">WV33</strain>
    </source>
</reference>
<accession>A0A2S1LGC5</accession>
<feature type="transmembrane region" description="Helical" evidence="1">
    <location>
        <begin position="325"/>
        <end position="346"/>
    </location>
</feature>
<dbReference type="EMBL" id="CP020918">
    <property type="protein sequence ID" value="AWG22832.1"/>
    <property type="molecule type" value="Genomic_DNA"/>
</dbReference>
<dbReference type="InterPro" id="IPR005625">
    <property type="entry name" value="PepSY-ass_TM"/>
</dbReference>
<keyword evidence="1" id="KW-0812">Transmembrane</keyword>
<evidence type="ECO:0000256" key="1">
    <source>
        <dbReference type="SAM" id="Phobius"/>
    </source>
</evidence>
<evidence type="ECO:0000313" key="2">
    <source>
        <dbReference type="EMBL" id="AWG22832.1"/>
    </source>
</evidence>
<dbReference type="OrthoDB" id="111691at2"/>
<dbReference type="PANTHER" id="PTHR34219">
    <property type="entry name" value="IRON-REGULATED INNER MEMBRANE PROTEIN-RELATED"/>
    <property type="match status" value="1"/>
</dbReference>
<sequence>MALGNIVRKFHLWVGITCGLVASISGISGAMYVWQPELSAALNPELLKLKNIDSLEEAVFLKTAASLTATHSDSISKMFLPYREQQTISIEFKNGKTNYYNSENGQFLGERSASIVFFENLLKFHRTLLIPKIGKYVTGTSTIIFLLVILLSGIYIWYKTYSATLKNGFKIKWKSKKKKFNFDLHKVLGVSFFIPLLTIAFTGAYFTYNSYYKKALSVLDSKTILKQEIQNSNPTSFAAILSNSDKSYALRAIYYPNDANDNYRFRYIESRFKTQGLRKTKELTVSTNLKIISLTDYKNDATSNRVAAQFYPVHIGEIAGPFGRILVFIAGLIPITLYITGFRIYLFKKRRKKKFLVDGN</sequence>
<gene>
    <name evidence="2" type="ORF">FFWV33_15500</name>
</gene>
<protein>
    <submittedName>
        <fullName evidence="2">Peptidase</fullName>
    </submittedName>
</protein>
<evidence type="ECO:0000313" key="3">
    <source>
        <dbReference type="Proteomes" id="UP000244527"/>
    </source>
</evidence>
<feature type="transmembrane region" description="Helical" evidence="1">
    <location>
        <begin position="136"/>
        <end position="158"/>
    </location>
</feature>
<dbReference type="Pfam" id="PF03929">
    <property type="entry name" value="PepSY_TM"/>
    <property type="match status" value="1"/>
</dbReference>
<proteinExistence type="predicted"/>
<keyword evidence="3" id="KW-1185">Reference proteome</keyword>
<dbReference type="RefSeq" id="WP_108741748.1">
    <property type="nucleotide sequence ID" value="NZ_CP020918.1"/>
</dbReference>
<keyword evidence="1" id="KW-0472">Membrane</keyword>
<dbReference type="KEGG" id="ffa:FFWV33_15500"/>
<name>A0A2S1LGC5_9FLAO</name>